<dbReference type="PANTHER" id="PTHR21183">
    <property type="entry name" value="RIBOSOMAL PROTEIN L47, MITOCHONDRIAL-RELATED"/>
    <property type="match status" value="1"/>
</dbReference>
<dbReference type="PANTHER" id="PTHR21183:SF18">
    <property type="entry name" value="LARGE RIBOSOMAL SUBUNIT PROTEIN UL29M"/>
    <property type="match status" value="1"/>
</dbReference>
<evidence type="ECO:0000256" key="2">
    <source>
        <dbReference type="ARBA" id="ARBA00009254"/>
    </source>
</evidence>
<name>A0ABP1PKR0_XYLVO</name>
<keyword evidence="3" id="KW-0689">Ribosomal protein</keyword>
<evidence type="ECO:0000256" key="4">
    <source>
        <dbReference type="ARBA" id="ARBA00023128"/>
    </source>
</evidence>
<dbReference type="InterPro" id="IPR038340">
    <property type="entry name" value="MRP-L47_sf"/>
</dbReference>
<evidence type="ECO:0000256" key="1">
    <source>
        <dbReference type="ARBA" id="ARBA00004173"/>
    </source>
</evidence>
<dbReference type="Gene3D" id="6.10.330.20">
    <property type="match status" value="1"/>
</dbReference>
<dbReference type="Proteomes" id="UP001642520">
    <property type="component" value="Unassembled WGS sequence"/>
</dbReference>
<keyword evidence="5" id="KW-0687">Ribonucleoprotein</keyword>
<keyword evidence="4" id="KW-0496">Mitochondrion</keyword>
<dbReference type="Pfam" id="PF06984">
    <property type="entry name" value="MRP-L47"/>
    <property type="match status" value="1"/>
</dbReference>
<accession>A0ABP1PKR0</accession>
<evidence type="ECO:0000313" key="7">
    <source>
        <dbReference type="EMBL" id="CAL7952398.1"/>
    </source>
</evidence>
<dbReference type="EMBL" id="CAXAJV020001301">
    <property type="protein sequence ID" value="CAL7952398.1"/>
    <property type="molecule type" value="Genomic_DNA"/>
</dbReference>
<evidence type="ECO:0000256" key="3">
    <source>
        <dbReference type="ARBA" id="ARBA00022980"/>
    </source>
</evidence>
<organism evidence="7 8">
    <name type="scientific">Xylocopa violacea</name>
    <name type="common">Violet carpenter bee</name>
    <name type="synonym">Apis violacea</name>
    <dbReference type="NCBI Taxonomy" id="135666"/>
    <lineage>
        <taxon>Eukaryota</taxon>
        <taxon>Metazoa</taxon>
        <taxon>Ecdysozoa</taxon>
        <taxon>Arthropoda</taxon>
        <taxon>Hexapoda</taxon>
        <taxon>Insecta</taxon>
        <taxon>Pterygota</taxon>
        <taxon>Neoptera</taxon>
        <taxon>Endopterygota</taxon>
        <taxon>Hymenoptera</taxon>
        <taxon>Apocrita</taxon>
        <taxon>Aculeata</taxon>
        <taxon>Apoidea</taxon>
        <taxon>Anthophila</taxon>
        <taxon>Apidae</taxon>
        <taxon>Xylocopa</taxon>
        <taxon>Xylocopa</taxon>
    </lineage>
</organism>
<gene>
    <name evidence="7" type="ORF">XYLVIOL_LOCUS11053</name>
</gene>
<evidence type="ECO:0000313" key="8">
    <source>
        <dbReference type="Proteomes" id="UP001642520"/>
    </source>
</evidence>
<comment type="similarity">
    <text evidence="2">Belongs to the universal ribosomal protein uL29 family.</text>
</comment>
<reference evidence="7 8" key="1">
    <citation type="submission" date="2024-08" db="EMBL/GenBank/DDBJ databases">
        <authorList>
            <person name="Will J Nash"/>
            <person name="Angela Man"/>
            <person name="Seanna McTaggart"/>
            <person name="Kendall Baker"/>
            <person name="Tom Barker"/>
            <person name="Leah Catchpole"/>
            <person name="Alex Durrant"/>
            <person name="Karim Gharbi"/>
            <person name="Naomi Irish"/>
            <person name="Gemy Kaithakottil"/>
            <person name="Debby Ku"/>
            <person name="Aaliyah Providence"/>
            <person name="Felix Shaw"/>
            <person name="David Swarbreck"/>
            <person name="Chris Watkins"/>
            <person name="Ann M. McCartney"/>
            <person name="Giulio Formenti"/>
            <person name="Alice Mouton"/>
            <person name="Noel Vella"/>
            <person name="Bjorn M von Reumont"/>
            <person name="Adriana Vella"/>
            <person name="Wilfried Haerty"/>
        </authorList>
    </citation>
    <scope>NUCLEOTIDE SEQUENCE [LARGE SCALE GENOMIC DNA]</scope>
</reference>
<dbReference type="InterPro" id="IPR010729">
    <property type="entry name" value="Ribosomal_uL29_mit"/>
</dbReference>
<sequence length="268" mass="32163">MANFTKAVQLSKGVNNVTKLFTNLSLSQNVNSISGPLYIRRVPTLHCALIHTTPKYNDLMEFFDEPKNWGKSKVQVGRSWRKDELRLKSNEDLHKLWYVLLKERNMLLTMEEFCKKEWKLFPNPERIDKVEDSMSNIESVVRERNKAYYMLETGTSGERPAEKRYNRLGLRYFYQMEQHPIPKSMNTEWKEKHEFTFGGYAVRKFLRLYKEKLWNQKRKLRNRQNNQVTYLLRIFPNLDMEAVKEQYPLADIEKIKRSRKADGHFVRD</sequence>
<protein>
    <recommendedName>
        <fullName evidence="6">Large ribosomal subunit protein uL29m</fullName>
    </recommendedName>
</protein>
<comment type="subcellular location">
    <subcellularLocation>
        <location evidence="1">Mitochondrion</location>
    </subcellularLocation>
</comment>
<proteinExistence type="inferred from homology"/>
<keyword evidence="8" id="KW-1185">Reference proteome</keyword>
<evidence type="ECO:0000256" key="5">
    <source>
        <dbReference type="ARBA" id="ARBA00023274"/>
    </source>
</evidence>
<evidence type="ECO:0000256" key="6">
    <source>
        <dbReference type="ARBA" id="ARBA00035289"/>
    </source>
</evidence>
<comment type="caution">
    <text evidence="7">The sequence shown here is derived from an EMBL/GenBank/DDBJ whole genome shotgun (WGS) entry which is preliminary data.</text>
</comment>